<dbReference type="Pfam" id="PF25934">
    <property type="entry name" value="DUF7979"/>
    <property type="match status" value="1"/>
</dbReference>
<proteinExistence type="predicted"/>
<reference evidence="3 4" key="1">
    <citation type="submission" date="2022-04" db="EMBL/GenBank/DDBJ databases">
        <title>Diverse halophilic archaea isolated from saline environments.</title>
        <authorList>
            <person name="Cui H.-L."/>
        </authorList>
    </citation>
    <scope>NUCLEOTIDE SEQUENCE [LARGE SCALE GENOMIC DNA]</scope>
    <source>
        <strain evidence="3 4">XZYJT49</strain>
    </source>
</reference>
<dbReference type="KEGG" id="halx:M0R89_13760"/>
<keyword evidence="3" id="KW-0547">Nucleotide-binding</keyword>
<feature type="transmembrane region" description="Helical" evidence="1">
    <location>
        <begin position="20"/>
        <end position="39"/>
    </location>
</feature>
<accession>A0A8U0HRL6</accession>
<dbReference type="Proteomes" id="UP000830729">
    <property type="component" value="Chromosome"/>
</dbReference>
<dbReference type="GO" id="GO:0005524">
    <property type="term" value="F:ATP binding"/>
    <property type="evidence" value="ECO:0007669"/>
    <property type="project" value="UniProtKB-KW"/>
</dbReference>
<keyword evidence="3" id="KW-0067">ATP-binding</keyword>
<evidence type="ECO:0000259" key="2">
    <source>
        <dbReference type="Pfam" id="PF25934"/>
    </source>
</evidence>
<name>A0A8U0HRL6_9EURY</name>
<evidence type="ECO:0000256" key="1">
    <source>
        <dbReference type="SAM" id="Phobius"/>
    </source>
</evidence>
<dbReference type="AlphaFoldDB" id="A0A8U0HRL6"/>
<keyword evidence="4" id="KW-1185">Reference proteome</keyword>
<dbReference type="InterPro" id="IPR058285">
    <property type="entry name" value="DUF7979"/>
</dbReference>
<feature type="domain" description="DUF7979" evidence="2">
    <location>
        <begin position="42"/>
        <end position="112"/>
    </location>
</feature>
<protein>
    <submittedName>
        <fullName evidence="3">ABC transporter ATP-binding protein</fullName>
    </submittedName>
</protein>
<dbReference type="RefSeq" id="WP_248649652.1">
    <property type="nucleotide sequence ID" value="NZ_CP096659.1"/>
</dbReference>
<keyword evidence="1" id="KW-0472">Membrane</keyword>
<dbReference type="GeneID" id="72186285"/>
<keyword evidence="1" id="KW-0812">Transmembrane</keyword>
<keyword evidence="1" id="KW-1133">Transmembrane helix</keyword>
<evidence type="ECO:0000313" key="3">
    <source>
        <dbReference type="EMBL" id="UPV73600.1"/>
    </source>
</evidence>
<evidence type="ECO:0000313" key="4">
    <source>
        <dbReference type="Proteomes" id="UP000830729"/>
    </source>
</evidence>
<organism evidence="3 4">
    <name type="scientific">Halorussus limi</name>
    <dbReference type="NCBI Taxonomy" id="2938695"/>
    <lineage>
        <taxon>Archaea</taxon>
        <taxon>Methanobacteriati</taxon>
        <taxon>Methanobacteriota</taxon>
        <taxon>Stenosarchaea group</taxon>
        <taxon>Halobacteria</taxon>
        <taxon>Halobacteriales</taxon>
        <taxon>Haladaptataceae</taxon>
        <taxon>Halorussus</taxon>
    </lineage>
</organism>
<dbReference type="EMBL" id="CP096659">
    <property type="protein sequence ID" value="UPV73600.1"/>
    <property type="molecule type" value="Genomic_DNA"/>
</dbReference>
<sequence length="156" mass="17522">MARTVDSPERSRRKRIHYGLFIFGVFMVVAGVVMFFPAVQYEFQQNTSVDAEGQHVNQYDLLTPQEQRVVDGALSGETYVLETSKPIPGTTRIPLQPEHVKVNKQGTTYTFTYRLIFPATEPKGMATIALAVGGLLAMAEAVRRHHFPKSLPWQIS</sequence>
<gene>
    <name evidence="3" type="ORF">M0R89_13760</name>
</gene>